<gene>
    <name evidence="7" type="primary">TIFY10A</name>
    <name evidence="7" type="ORF">KSP40_PGU016676</name>
</gene>
<dbReference type="Proteomes" id="UP001412067">
    <property type="component" value="Unassembled WGS sequence"/>
</dbReference>
<dbReference type="InterPro" id="IPR040390">
    <property type="entry name" value="TIFY/JAZ"/>
</dbReference>
<comment type="function">
    <text evidence="4">Repressor of jasmonate responses.</text>
</comment>
<evidence type="ECO:0000256" key="4">
    <source>
        <dbReference type="RuleBase" id="RU369065"/>
    </source>
</evidence>
<evidence type="ECO:0000313" key="7">
    <source>
        <dbReference type="EMBL" id="KAK8969065.1"/>
    </source>
</evidence>
<reference evidence="7 8" key="1">
    <citation type="journal article" date="2022" name="Nat. Plants">
        <title>Genomes of leafy and leafless Platanthera orchids illuminate the evolution of mycoheterotrophy.</title>
        <authorList>
            <person name="Li M.H."/>
            <person name="Liu K.W."/>
            <person name="Li Z."/>
            <person name="Lu H.C."/>
            <person name="Ye Q.L."/>
            <person name="Zhang D."/>
            <person name="Wang J.Y."/>
            <person name="Li Y.F."/>
            <person name="Zhong Z.M."/>
            <person name="Liu X."/>
            <person name="Yu X."/>
            <person name="Liu D.K."/>
            <person name="Tu X.D."/>
            <person name="Liu B."/>
            <person name="Hao Y."/>
            <person name="Liao X.Y."/>
            <person name="Jiang Y.T."/>
            <person name="Sun W.H."/>
            <person name="Chen J."/>
            <person name="Chen Y.Q."/>
            <person name="Ai Y."/>
            <person name="Zhai J.W."/>
            <person name="Wu S.S."/>
            <person name="Zhou Z."/>
            <person name="Hsiao Y.Y."/>
            <person name="Wu W.L."/>
            <person name="Chen Y.Y."/>
            <person name="Lin Y.F."/>
            <person name="Hsu J.L."/>
            <person name="Li C.Y."/>
            <person name="Wang Z.W."/>
            <person name="Zhao X."/>
            <person name="Zhong W.Y."/>
            <person name="Ma X.K."/>
            <person name="Ma L."/>
            <person name="Huang J."/>
            <person name="Chen G.Z."/>
            <person name="Huang M.Z."/>
            <person name="Huang L."/>
            <person name="Peng D.H."/>
            <person name="Luo Y.B."/>
            <person name="Zou S.Q."/>
            <person name="Chen S.P."/>
            <person name="Lan S."/>
            <person name="Tsai W.C."/>
            <person name="Van de Peer Y."/>
            <person name="Liu Z.J."/>
        </authorList>
    </citation>
    <scope>NUCLEOTIDE SEQUENCE [LARGE SCALE GENOMIC DNA]</scope>
    <source>
        <strain evidence="7">Lor288</strain>
    </source>
</reference>
<feature type="domain" description="Tify" evidence="6">
    <location>
        <begin position="53"/>
        <end position="88"/>
    </location>
</feature>
<keyword evidence="2 4" id="KW-1184">Jasmonic acid signaling pathway</keyword>
<dbReference type="PROSITE" id="PS51320">
    <property type="entry name" value="TIFY"/>
    <property type="match status" value="1"/>
</dbReference>
<evidence type="ECO:0000256" key="3">
    <source>
        <dbReference type="ARBA" id="ARBA00022843"/>
    </source>
</evidence>
<dbReference type="PANTHER" id="PTHR33077">
    <property type="entry name" value="PROTEIN TIFY 4A-RELATED-RELATED"/>
    <property type="match status" value="1"/>
</dbReference>
<keyword evidence="8" id="KW-1185">Reference proteome</keyword>
<evidence type="ECO:0000256" key="2">
    <source>
        <dbReference type="ARBA" id="ARBA00022819"/>
    </source>
</evidence>
<proteinExistence type="inferred from homology"/>
<evidence type="ECO:0000256" key="5">
    <source>
        <dbReference type="SAM" id="MobiDB-lite"/>
    </source>
</evidence>
<evidence type="ECO:0000313" key="8">
    <source>
        <dbReference type="Proteomes" id="UP001412067"/>
    </source>
</evidence>
<dbReference type="InterPro" id="IPR010399">
    <property type="entry name" value="Tify_dom"/>
</dbReference>
<comment type="domain">
    <text evidence="4">The jas domain is required for interaction with COI1.</text>
</comment>
<evidence type="ECO:0000259" key="6">
    <source>
        <dbReference type="PROSITE" id="PS51320"/>
    </source>
</evidence>
<dbReference type="EMBL" id="JBBWWR010000003">
    <property type="protein sequence ID" value="KAK8969065.1"/>
    <property type="molecule type" value="Genomic_DNA"/>
</dbReference>
<organism evidence="7 8">
    <name type="scientific">Platanthera guangdongensis</name>
    <dbReference type="NCBI Taxonomy" id="2320717"/>
    <lineage>
        <taxon>Eukaryota</taxon>
        <taxon>Viridiplantae</taxon>
        <taxon>Streptophyta</taxon>
        <taxon>Embryophyta</taxon>
        <taxon>Tracheophyta</taxon>
        <taxon>Spermatophyta</taxon>
        <taxon>Magnoliopsida</taxon>
        <taxon>Liliopsida</taxon>
        <taxon>Asparagales</taxon>
        <taxon>Orchidaceae</taxon>
        <taxon>Orchidoideae</taxon>
        <taxon>Orchideae</taxon>
        <taxon>Orchidinae</taxon>
        <taxon>Platanthera</taxon>
    </lineage>
</organism>
<name>A0ABR2N009_9ASPA</name>
<evidence type="ECO:0000256" key="1">
    <source>
        <dbReference type="ARBA" id="ARBA00008614"/>
    </source>
</evidence>
<accession>A0ABR2N009</accession>
<dbReference type="SMART" id="SM00979">
    <property type="entry name" value="TIFY"/>
    <property type="match status" value="1"/>
</dbReference>
<dbReference type="Pfam" id="PF06200">
    <property type="entry name" value="tify"/>
    <property type="match status" value="1"/>
</dbReference>
<comment type="similarity">
    <text evidence="1 4">Belongs to the TIFY/JAZ family.</text>
</comment>
<comment type="caution">
    <text evidence="7">The sequence shown here is derived from an EMBL/GenBank/DDBJ whole genome shotgun (WGS) entry which is preliminary data.</text>
</comment>
<comment type="subcellular location">
    <subcellularLocation>
        <location evidence="4">Nucleus</location>
    </subcellularLocation>
</comment>
<dbReference type="PANTHER" id="PTHR33077:SF140">
    <property type="entry name" value="PROTEIN TIFY 10B"/>
    <property type="match status" value="1"/>
</dbReference>
<dbReference type="Pfam" id="PF09425">
    <property type="entry name" value="Jas_motif"/>
    <property type="match status" value="1"/>
</dbReference>
<keyword evidence="4" id="KW-0539">Nucleus</keyword>
<sequence>MTNGVETAKRPEKSSFSVTCSLLSQFIKEKGSLAELGLGLPPRSLDCPPLGKRAAEKSQLTIFYAGKVMVFDNFPSEKARDLMQFASGGQNLASGDVAPAPAVPVANTPSCPATAKPPANFPPRAQPNFSDLPIARKASLHRFLEKRKDRISAKTPYQLSSSNETKDSVVVKEEEISQPWLGLGPQMSTMRLNSNCTR</sequence>
<protein>
    <recommendedName>
        <fullName evidence="4">Protein TIFY</fullName>
    </recommendedName>
    <alternativeName>
        <fullName evidence="4">Jasmonate ZIM domain-containing protein</fullName>
    </alternativeName>
</protein>
<dbReference type="InterPro" id="IPR018467">
    <property type="entry name" value="CCT_CS"/>
</dbReference>
<keyword evidence="3" id="KW-0832">Ubl conjugation</keyword>
<feature type="region of interest" description="Disordered" evidence="5">
    <location>
        <begin position="109"/>
        <end position="130"/>
    </location>
</feature>